<name>A0ABR2WEM2_9FUNG</name>
<feature type="non-terminal residue" evidence="1">
    <location>
        <position position="118"/>
    </location>
</feature>
<dbReference type="EMBL" id="JASJQH010002771">
    <property type="protein sequence ID" value="KAK9759944.1"/>
    <property type="molecule type" value="Genomic_DNA"/>
</dbReference>
<evidence type="ECO:0000313" key="1">
    <source>
        <dbReference type="EMBL" id="KAK9759944.1"/>
    </source>
</evidence>
<evidence type="ECO:0000313" key="2">
    <source>
        <dbReference type="Proteomes" id="UP001479436"/>
    </source>
</evidence>
<sequence length="118" mass="12521">MEGTARLNKREVINLSCSCDNGSNCFLDLDAKKYPFGLGSKNNALKHFVSISVGDIPFGSTFIVKQLQELKMPKVCFTTTVSALSRVVGTSSVTAIAIITTTMASVAVTATISTIARV</sequence>
<organism evidence="1 2">
    <name type="scientific">Basidiobolus ranarum</name>
    <dbReference type="NCBI Taxonomy" id="34480"/>
    <lineage>
        <taxon>Eukaryota</taxon>
        <taxon>Fungi</taxon>
        <taxon>Fungi incertae sedis</taxon>
        <taxon>Zoopagomycota</taxon>
        <taxon>Entomophthoromycotina</taxon>
        <taxon>Basidiobolomycetes</taxon>
        <taxon>Basidiobolales</taxon>
        <taxon>Basidiobolaceae</taxon>
        <taxon>Basidiobolus</taxon>
    </lineage>
</organism>
<keyword evidence="2" id="KW-1185">Reference proteome</keyword>
<proteinExistence type="predicted"/>
<comment type="caution">
    <text evidence="1">The sequence shown here is derived from an EMBL/GenBank/DDBJ whole genome shotgun (WGS) entry which is preliminary data.</text>
</comment>
<protein>
    <submittedName>
        <fullName evidence="1">Uncharacterized protein</fullName>
    </submittedName>
</protein>
<gene>
    <name evidence="1" type="ORF">K7432_016515</name>
</gene>
<accession>A0ABR2WEM2</accession>
<dbReference type="Proteomes" id="UP001479436">
    <property type="component" value="Unassembled WGS sequence"/>
</dbReference>
<reference evidence="1 2" key="1">
    <citation type="submission" date="2023-04" db="EMBL/GenBank/DDBJ databases">
        <title>Genome of Basidiobolus ranarum AG-B5.</title>
        <authorList>
            <person name="Stajich J.E."/>
            <person name="Carter-House D."/>
            <person name="Gryganskyi A."/>
        </authorList>
    </citation>
    <scope>NUCLEOTIDE SEQUENCE [LARGE SCALE GENOMIC DNA]</scope>
    <source>
        <strain evidence="1 2">AG-B5</strain>
    </source>
</reference>